<dbReference type="SUPFAM" id="SSF53850">
    <property type="entry name" value="Periplasmic binding protein-like II"/>
    <property type="match status" value="1"/>
</dbReference>
<dbReference type="InterPro" id="IPR039424">
    <property type="entry name" value="SBP_5"/>
</dbReference>
<name>A0A542ZC72_9ACTN</name>
<dbReference type="AlphaFoldDB" id="A0A542ZC72"/>
<dbReference type="PROSITE" id="PS51318">
    <property type="entry name" value="TAT"/>
    <property type="match status" value="1"/>
</dbReference>
<comment type="caution">
    <text evidence="3">The sequence shown here is derived from an EMBL/GenBank/DDBJ whole genome shotgun (WGS) entry which is preliminary data.</text>
</comment>
<dbReference type="OrthoDB" id="9801912at2"/>
<gene>
    <name evidence="3" type="ORF">FB460_1801</name>
</gene>
<evidence type="ECO:0000313" key="4">
    <source>
        <dbReference type="Proteomes" id="UP000316196"/>
    </source>
</evidence>
<dbReference type="GO" id="GO:0015833">
    <property type="term" value="P:peptide transport"/>
    <property type="evidence" value="ECO:0007669"/>
    <property type="project" value="TreeGrafter"/>
</dbReference>
<reference evidence="3 4" key="1">
    <citation type="submission" date="2019-06" db="EMBL/GenBank/DDBJ databases">
        <title>Sequencing the genomes of 1000 actinobacteria strains.</title>
        <authorList>
            <person name="Klenk H.-P."/>
        </authorList>
    </citation>
    <scope>NUCLEOTIDE SEQUENCE [LARGE SCALE GENOMIC DNA]</scope>
    <source>
        <strain evidence="3 4">DSM 8251</strain>
    </source>
</reference>
<feature type="chain" id="PRO_5039214738" evidence="1">
    <location>
        <begin position="24"/>
        <end position="510"/>
    </location>
</feature>
<dbReference type="InterPro" id="IPR030678">
    <property type="entry name" value="Peptide/Ni-bd"/>
</dbReference>
<dbReference type="RefSeq" id="WP_142093767.1">
    <property type="nucleotide sequence ID" value="NZ_BAAAMD010000004.1"/>
</dbReference>
<feature type="domain" description="Solute-binding protein family 5" evidence="2">
    <location>
        <begin position="89"/>
        <end position="399"/>
    </location>
</feature>
<dbReference type="GO" id="GO:0042597">
    <property type="term" value="C:periplasmic space"/>
    <property type="evidence" value="ECO:0007669"/>
    <property type="project" value="UniProtKB-ARBA"/>
</dbReference>
<dbReference type="Gene3D" id="3.40.190.10">
    <property type="entry name" value="Periplasmic binding protein-like II"/>
    <property type="match status" value="1"/>
</dbReference>
<dbReference type="InterPro" id="IPR000914">
    <property type="entry name" value="SBP_5_dom"/>
</dbReference>
<sequence length="510" mass="54063">MITTRRRFIALGGASMAAALLTACGGGTSTGDGKGEGSAGGASGGTLAFGAVSAGAAMATDPHGSLFSESDWFAMSCLYDQLLLEEKGELIPRLATEWTANDDATVWTFKLRDDAVFADGEPVRAADVLHSMKRMNDLAAENGMRLGTVDVEKSKAISDTELEIATMSPDAELPSALAGNVFVVPEGVEKFDEPAGGGAFLLESSDGTTVVLKRNPEWWGGQEGAETVEIRGFSDPQAMSQAITTGALQAASSLAPAAAASVEKAGDRFTVRRREGAECYPLLLRIDAKPFDKPEVRRAIKMGLDRQALVDTVFLGYGVVGKDMIKHNQPGVPDAPEIERDVEGAKKLIADADLGDDAKLVLHTTQAYPGMVPTATLAAEQLAEIGLEVEVTEHAPDEYWSGVYMVEPFCVGYWTDTSFATTVRQTVLSTSAFSETGWSDKEFDADFADAMSTTDEAERNEKIGKLHTRMAAEGGWVVWGFGDGVDVTAAGVEGWADGRARYCLDKVTAG</sequence>
<organism evidence="3 4">
    <name type="scientific">Propioniferax innocua</name>
    <dbReference type="NCBI Taxonomy" id="1753"/>
    <lineage>
        <taxon>Bacteria</taxon>
        <taxon>Bacillati</taxon>
        <taxon>Actinomycetota</taxon>
        <taxon>Actinomycetes</taxon>
        <taxon>Propionibacteriales</taxon>
        <taxon>Propionibacteriaceae</taxon>
        <taxon>Propioniferax</taxon>
    </lineage>
</organism>
<feature type="signal peptide" evidence="1">
    <location>
        <begin position="1"/>
        <end position="23"/>
    </location>
</feature>
<dbReference type="Proteomes" id="UP000316196">
    <property type="component" value="Unassembled WGS sequence"/>
</dbReference>
<dbReference type="GO" id="GO:1904680">
    <property type="term" value="F:peptide transmembrane transporter activity"/>
    <property type="evidence" value="ECO:0007669"/>
    <property type="project" value="TreeGrafter"/>
</dbReference>
<dbReference type="Gene3D" id="3.10.105.10">
    <property type="entry name" value="Dipeptide-binding Protein, Domain 3"/>
    <property type="match status" value="1"/>
</dbReference>
<evidence type="ECO:0000259" key="2">
    <source>
        <dbReference type="Pfam" id="PF00496"/>
    </source>
</evidence>
<dbReference type="EMBL" id="VFOR01000002">
    <property type="protein sequence ID" value="TQL57953.1"/>
    <property type="molecule type" value="Genomic_DNA"/>
</dbReference>
<evidence type="ECO:0000256" key="1">
    <source>
        <dbReference type="SAM" id="SignalP"/>
    </source>
</evidence>
<dbReference type="InterPro" id="IPR006311">
    <property type="entry name" value="TAT_signal"/>
</dbReference>
<dbReference type="PIRSF" id="PIRSF002741">
    <property type="entry name" value="MppA"/>
    <property type="match status" value="1"/>
</dbReference>
<accession>A0A542ZC72</accession>
<protein>
    <submittedName>
        <fullName evidence="3">Peptide/nickel transport system substrate-binding protein</fullName>
    </submittedName>
</protein>
<keyword evidence="1" id="KW-0732">Signal</keyword>
<dbReference type="GO" id="GO:0043190">
    <property type="term" value="C:ATP-binding cassette (ABC) transporter complex"/>
    <property type="evidence" value="ECO:0007669"/>
    <property type="project" value="InterPro"/>
</dbReference>
<dbReference type="Pfam" id="PF00496">
    <property type="entry name" value="SBP_bac_5"/>
    <property type="match status" value="1"/>
</dbReference>
<dbReference type="PANTHER" id="PTHR30290">
    <property type="entry name" value="PERIPLASMIC BINDING COMPONENT OF ABC TRANSPORTER"/>
    <property type="match status" value="1"/>
</dbReference>
<dbReference type="PROSITE" id="PS51257">
    <property type="entry name" value="PROKAR_LIPOPROTEIN"/>
    <property type="match status" value="1"/>
</dbReference>
<dbReference type="Gene3D" id="3.90.76.10">
    <property type="entry name" value="Dipeptide-binding Protein, Domain 1"/>
    <property type="match status" value="1"/>
</dbReference>
<evidence type="ECO:0000313" key="3">
    <source>
        <dbReference type="EMBL" id="TQL57953.1"/>
    </source>
</evidence>
<keyword evidence="4" id="KW-1185">Reference proteome</keyword>
<dbReference type="PANTHER" id="PTHR30290:SF65">
    <property type="entry name" value="MONOACYL PHOSPHATIDYLINOSITOL TETRAMANNOSIDE-BINDING PROTEIN LPQW-RELATED"/>
    <property type="match status" value="1"/>
</dbReference>
<proteinExistence type="predicted"/>